<evidence type="ECO:0000259" key="4">
    <source>
        <dbReference type="SMART" id="SM00347"/>
    </source>
</evidence>
<dbReference type="InterPro" id="IPR000835">
    <property type="entry name" value="HTH_MarR-typ"/>
</dbReference>
<protein>
    <submittedName>
        <fullName evidence="6">MarR family transcriptional regulator</fullName>
    </submittedName>
</protein>
<dbReference type="Proteomes" id="UP000728106">
    <property type="component" value="Unassembled WGS sequence"/>
</dbReference>
<keyword evidence="7" id="KW-1185">Reference proteome</keyword>
<dbReference type="GO" id="GO:0003700">
    <property type="term" value="F:DNA-binding transcription factor activity"/>
    <property type="evidence" value="ECO:0007669"/>
    <property type="project" value="InterPro"/>
</dbReference>
<name>A0A413FQH3_WEICO</name>
<dbReference type="GO" id="GO:0003677">
    <property type="term" value="F:DNA binding"/>
    <property type="evidence" value="ECO:0007669"/>
    <property type="project" value="UniProtKB-KW"/>
</dbReference>
<gene>
    <name evidence="6" type="ORF">HAU20_09405</name>
    <name evidence="5" type="ORF">HAU43_08415</name>
</gene>
<dbReference type="Pfam" id="PF01047">
    <property type="entry name" value="MarR"/>
    <property type="match status" value="1"/>
</dbReference>
<evidence type="ECO:0000256" key="2">
    <source>
        <dbReference type="ARBA" id="ARBA00023125"/>
    </source>
</evidence>
<dbReference type="AlphaFoldDB" id="A0A413FQH3"/>
<dbReference type="GeneID" id="57978007"/>
<accession>A0A413FQH3</accession>
<dbReference type="PANTHER" id="PTHR35790:SF4">
    <property type="entry name" value="HTH-TYPE TRANSCRIPTIONAL REGULATOR PCHR"/>
    <property type="match status" value="1"/>
</dbReference>
<dbReference type="InterPro" id="IPR052067">
    <property type="entry name" value="Metal_resp_HTH_trans_reg"/>
</dbReference>
<dbReference type="SMART" id="SM00347">
    <property type="entry name" value="HTH_MARR"/>
    <property type="match status" value="1"/>
</dbReference>
<keyword evidence="1" id="KW-0805">Transcription regulation</keyword>
<dbReference type="EMBL" id="JAAOCP010000012">
    <property type="protein sequence ID" value="MBJ7639594.1"/>
    <property type="molecule type" value="Genomic_DNA"/>
</dbReference>
<evidence type="ECO:0000313" key="7">
    <source>
        <dbReference type="Proteomes" id="UP000728106"/>
    </source>
</evidence>
<keyword evidence="2" id="KW-0238">DNA-binding</keyword>
<dbReference type="Gene3D" id="6.10.140.1680">
    <property type="match status" value="1"/>
</dbReference>
<evidence type="ECO:0000256" key="3">
    <source>
        <dbReference type="ARBA" id="ARBA00023163"/>
    </source>
</evidence>
<dbReference type="PANTHER" id="PTHR35790">
    <property type="entry name" value="HTH-TYPE TRANSCRIPTIONAL REGULATOR PCHR"/>
    <property type="match status" value="1"/>
</dbReference>
<evidence type="ECO:0000313" key="5">
    <source>
        <dbReference type="EMBL" id="MBJ7633102.1"/>
    </source>
</evidence>
<reference evidence="6 7" key="2">
    <citation type="journal article" date="2021" name="Int. J. Food Microbiol.">
        <title>Safety demonstration of a microbial species for use in the food chain: Weissella confusa.</title>
        <authorList>
            <person name="Bourdichon F."/>
            <person name="Patrone V."/>
            <person name="Fontana A."/>
            <person name="Milani G."/>
            <person name="Morelli L."/>
        </authorList>
    </citation>
    <scope>NUCLEOTIDE SEQUENCE [LARGE SCALE GENOMIC DNA]</scope>
    <source>
        <strain evidence="5">CCUG 30943</strain>
        <strain evidence="6 7">CCUG 43002</strain>
    </source>
</reference>
<sequence length="155" mass="17059">MATEEYAEQLDHFLNDVRLLAENQREILLGDANSPITTTQGHVLMLLAQNGPQTNTELAHALHVSAAAITKAMKGLNTVDDPMVNVVPDPDDGRVSRWSLTTLGISMATAHAQRHRETLSEYQSVFAVFTEQDQTTISHFLTLVADRLNGGNHEQ</sequence>
<dbReference type="RefSeq" id="WP_004560107.1">
    <property type="nucleotide sequence ID" value="NZ_ALXH01000035.1"/>
</dbReference>
<dbReference type="InterPro" id="IPR036388">
    <property type="entry name" value="WH-like_DNA-bd_sf"/>
</dbReference>
<organism evidence="6 7">
    <name type="scientific">Weissella confusa</name>
    <name type="common">Lactobacillus confusus</name>
    <dbReference type="NCBI Taxonomy" id="1583"/>
    <lineage>
        <taxon>Bacteria</taxon>
        <taxon>Bacillati</taxon>
        <taxon>Bacillota</taxon>
        <taxon>Bacilli</taxon>
        <taxon>Lactobacillales</taxon>
        <taxon>Lactobacillaceae</taxon>
        <taxon>Weissella</taxon>
    </lineage>
</organism>
<comment type="caution">
    <text evidence="6">The sequence shown here is derived from an EMBL/GenBank/DDBJ whole genome shotgun (WGS) entry which is preliminary data.</text>
</comment>
<dbReference type="SUPFAM" id="SSF46785">
    <property type="entry name" value="Winged helix' DNA-binding domain"/>
    <property type="match status" value="1"/>
</dbReference>
<dbReference type="Proteomes" id="UP000808038">
    <property type="component" value="Unassembled WGS sequence"/>
</dbReference>
<dbReference type="EMBL" id="JAAOCX010000011">
    <property type="protein sequence ID" value="MBJ7633102.1"/>
    <property type="molecule type" value="Genomic_DNA"/>
</dbReference>
<evidence type="ECO:0000256" key="1">
    <source>
        <dbReference type="ARBA" id="ARBA00023015"/>
    </source>
</evidence>
<evidence type="ECO:0000313" key="6">
    <source>
        <dbReference type="EMBL" id="MBJ7639594.1"/>
    </source>
</evidence>
<feature type="domain" description="HTH marR-type" evidence="4">
    <location>
        <begin position="31"/>
        <end position="134"/>
    </location>
</feature>
<dbReference type="Gene3D" id="6.10.250.2360">
    <property type="match status" value="1"/>
</dbReference>
<reference evidence="6" key="1">
    <citation type="submission" date="2020-02" db="EMBL/GenBank/DDBJ databases">
        <authorList>
            <person name="Fontana A."/>
            <person name="Patrone V."/>
            <person name="Morelli L."/>
        </authorList>
    </citation>
    <scope>NUCLEOTIDE SEQUENCE</scope>
    <source>
        <strain evidence="5">CCUG 30943</strain>
        <strain evidence="6">CCUG 43002</strain>
    </source>
</reference>
<proteinExistence type="predicted"/>
<keyword evidence="3" id="KW-0804">Transcription</keyword>
<dbReference type="InterPro" id="IPR036390">
    <property type="entry name" value="WH_DNA-bd_sf"/>
</dbReference>
<dbReference type="Gene3D" id="1.10.10.10">
    <property type="entry name" value="Winged helix-like DNA-binding domain superfamily/Winged helix DNA-binding domain"/>
    <property type="match status" value="1"/>
</dbReference>